<gene>
    <name evidence="1" type="ORF">VaNZ11_016715</name>
</gene>
<dbReference type="Proteomes" id="UP001165090">
    <property type="component" value="Unassembled WGS sequence"/>
</dbReference>
<organism evidence="1 2">
    <name type="scientific">Volvox africanus</name>
    <dbReference type="NCBI Taxonomy" id="51714"/>
    <lineage>
        <taxon>Eukaryota</taxon>
        <taxon>Viridiplantae</taxon>
        <taxon>Chlorophyta</taxon>
        <taxon>core chlorophytes</taxon>
        <taxon>Chlorophyceae</taxon>
        <taxon>CS clade</taxon>
        <taxon>Chlamydomonadales</taxon>
        <taxon>Volvocaceae</taxon>
        <taxon>Volvox</taxon>
    </lineage>
</organism>
<proteinExistence type="predicted"/>
<accession>A0ABQ5SPB6</accession>
<dbReference type="Gene3D" id="1.25.70.10">
    <property type="entry name" value="Transcription termination factor 3, mitochondrial"/>
    <property type="match status" value="1"/>
</dbReference>
<dbReference type="InterPro" id="IPR038538">
    <property type="entry name" value="MTERF_sf"/>
</dbReference>
<keyword evidence="2" id="KW-1185">Reference proteome</keyword>
<evidence type="ECO:0000313" key="1">
    <source>
        <dbReference type="EMBL" id="GLI71499.1"/>
    </source>
</evidence>
<reference evidence="1 2" key="1">
    <citation type="journal article" date="2023" name="IScience">
        <title>Expanded male sex-determining region conserved during the evolution of homothallism in the green alga Volvox.</title>
        <authorList>
            <person name="Yamamoto K."/>
            <person name="Matsuzaki R."/>
            <person name="Mahakham W."/>
            <person name="Heman W."/>
            <person name="Sekimoto H."/>
            <person name="Kawachi M."/>
            <person name="Minakuchi Y."/>
            <person name="Toyoda A."/>
            <person name="Nozaki H."/>
        </authorList>
    </citation>
    <scope>NUCLEOTIDE SEQUENCE [LARGE SCALE GENOMIC DNA]</scope>
    <source>
        <strain evidence="1 2">NIES-4468</strain>
    </source>
</reference>
<protein>
    <submittedName>
        <fullName evidence="1">Uncharacterized protein</fullName>
    </submittedName>
</protein>
<evidence type="ECO:0000313" key="2">
    <source>
        <dbReference type="Proteomes" id="UP001165090"/>
    </source>
</evidence>
<sequence length="655" mass="70117">MELSGHWARCLCLRHGGRALRLACAAQRPLHSTPEPAPIASHKEQLQRSLNLGPAVKQAPDFEYVAVAFRSQPLSKHKKGPQRAGGSTVKHKGGFSKIFGETDGGHGYRTLEVVSGDRRLLFEAAGCVSDANPASPEVVPDSSVVLNNAGKRHAIIAAGSERANLPIPHKRRQVKLKSQQRQSHMKQAGAQVCDCPNVAILTVPGFATWLGASGSSDSTMCESLPPLQDTSALTAHSEAARDAPGGPCQNTSPGAPMSMCAHGHQIGTTATPRGREEPLQVWSDPLKPEQEPLLQPHRRLHIQPSRQLHTANRRVRHISVVPGASLAAAERLAAAAELLKLPPTELRRYRGFCSELRALESPPSALTALCGVLVQVLGLSTQQLCAVLLRQPHVLRVPAGVLARRGAALALELQLPPPPGPGGGGPLAAIVVAAPDVLLRRGDFAGTAAALSAALALPPTEALELLRREPQLLRHPPGFYALGMAQLREQLGLQTPAAAALAVAEPKLLAVSPSVLRANSAMLRSRLQLHPEQLAEVAARAPELLVRSPGALRAVVQRLTAVLSRSAAWREALLRLLGSPRNLAVALSFGSDRYDRLEYLSATGRDCIMSFKEGLSLGDDEFKEIFPEYVYNAWRQAVPHKHAQLGRQMRSHMGS</sequence>
<comment type="caution">
    <text evidence="1">The sequence shown here is derived from an EMBL/GenBank/DDBJ whole genome shotgun (WGS) entry which is preliminary data.</text>
</comment>
<name>A0ABQ5SPB6_9CHLO</name>
<dbReference type="EMBL" id="BSDZ01000114">
    <property type="protein sequence ID" value="GLI71499.1"/>
    <property type="molecule type" value="Genomic_DNA"/>
</dbReference>